<dbReference type="EMBL" id="CP155571">
    <property type="protein sequence ID" value="XFO75095.1"/>
    <property type="molecule type" value="Genomic_DNA"/>
</dbReference>
<dbReference type="InterPro" id="IPR054691">
    <property type="entry name" value="LeuA/HCS_post-cat"/>
</dbReference>
<evidence type="ECO:0000259" key="3">
    <source>
        <dbReference type="Pfam" id="PF22617"/>
    </source>
</evidence>
<dbReference type="InterPro" id="IPR000891">
    <property type="entry name" value="PYR_CT"/>
</dbReference>
<accession>A0ABZ3J9X5</accession>
<dbReference type="Gene3D" id="1.10.238.260">
    <property type="match status" value="1"/>
</dbReference>
<dbReference type="Pfam" id="PF00682">
    <property type="entry name" value="HMGL-like"/>
    <property type="match status" value="1"/>
</dbReference>
<dbReference type="PANTHER" id="PTHR42880">
    <property type="entry name" value="HOMOCITRATE SYNTHASE"/>
    <property type="match status" value="1"/>
</dbReference>
<keyword evidence="1 4" id="KW-0808">Transferase</keyword>
<evidence type="ECO:0000256" key="1">
    <source>
        <dbReference type="ARBA" id="ARBA00022679"/>
    </source>
</evidence>
<dbReference type="Proteomes" id="UP000216052">
    <property type="component" value="Chromosome"/>
</dbReference>
<feature type="domain" description="Pyruvate carboxyltransferase" evidence="2">
    <location>
        <begin position="100"/>
        <end position="222"/>
    </location>
</feature>
<sequence>MIFMNRPIWLDLTLDIAISRQVSGQKLAEIAGALTALGIRRVVVDCNAHQRCAEPDGLKNHIQRYGLIDLAEDLLLNAEQDNLKKVILVCAFPAQANMVEIETAIRETDKYADQVTLVLEGVEGMSPAELAGMLPVIKGWPVQAVIYRDKQGRENPFSLFDKISRLKNGLVCPVGIWAGNAFGLATANTLAAMKAGATWIMTAVGGMGGYAPWEEVLMAARQFLGIDSKLPDKLALGCQQLLGLLAWTVPANKAIIGPAIFAHESGLHVDGVTKDPEIYEPFVPEMVGLTRQLVVGKHSGTAALKTKFAAWGICLKEEESKRLLAGVRSMAVRKRTAISDAELKNLYLSG</sequence>
<evidence type="ECO:0000313" key="4">
    <source>
        <dbReference type="EMBL" id="XFO75095.1"/>
    </source>
</evidence>
<gene>
    <name evidence="4" type="primary">leuA_2</name>
    <name evidence="4" type="ORF">SPACI_052100</name>
</gene>
<proteinExistence type="predicted"/>
<feature type="domain" description="2-isopropylmalate synthase/homocitrate synthase post-catalytic" evidence="3">
    <location>
        <begin position="255"/>
        <end position="334"/>
    </location>
</feature>
<reference evidence="4" key="1">
    <citation type="submission" date="2024-05" db="EMBL/GenBank/DDBJ databases">
        <title>Isolation and characterization of Sporomusa carbonis sp. nov., a carboxydotrophic hydrogenogen in the genus of Sporomusa isolated from a charcoal burning pile.</title>
        <authorList>
            <person name="Boeer T."/>
            <person name="Rosenbaum F."/>
            <person name="Eysell L."/>
            <person name="Mueller V."/>
            <person name="Daniel R."/>
            <person name="Poehlein A."/>
        </authorList>
    </citation>
    <scope>NUCLEOTIDE SEQUENCE [LARGE SCALE GENOMIC DNA]</scope>
    <source>
        <strain evidence="4">DSM 3132</strain>
    </source>
</reference>
<dbReference type="GO" id="GO:0003852">
    <property type="term" value="F:2-isopropylmalate synthase activity"/>
    <property type="evidence" value="ECO:0007669"/>
    <property type="project" value="UniProtKB-EC"/>
</dbReference>
<evidence type="ECO:0000313" key="5">
    <source>
        <dbReference type="Proteomes" id="UP000216052"/>
    </source>
</evidence>
<organism evidence="4 5">
    <name type="scientific">Sporomusa acidovorans (strain ATCC 49682 / DSM 3132 / Mol)</name>
    <dbReference type="NCBI Taxonomy" id="1123286"/>
    <lineage>
        <taxon>Bacteria</taxon>
        <taxon>Bacillati</taxon>
        <taxon>Bacillota</taxon>
        <taxon>Negativicutes</taxon>
        <taxon>Selenomonadales</taxon>
        <taxon>Sporomusaceae</taxon>
        <taxon>Sporomusa</taxon>
    </lineage>
</organism>
<dbReference type="PANTHER" id="PTHR42880:SF1">
    <property type="entry name" value="ISOPROPYLMALATE_HOMOCITRATE_CITRAMALATE SYNTHASE FAMILY PROTEIN"/>
    <property type="match status" value="1"/>
</dbReference>
<protein>
    <submittedName>
        <fullName evidence="4">2-isopropylmalate synthase</fullName>
        <ecNumber evidence="4">2.3.3.13</ecNumber>
    </submittedName>
</protein>
<dbReference type="Gene3D" id="3.20.20.70">
    <property type="entry name" value="Aldolase class I"/>
    <property type="match status" value="1"/>
</dbReference>
<evidence type="ECO:0000259" key="2">
    <source>
        <dbReference type="Pfam" id="PF00682"/>
    </source>
</evidence>
<dbReference type="EC" id="2.3.3.13" evidence="4"/>
<keyword evidence="5" id="KW-1185">Reference proteome</keyword>
<keyword evidence="4" id="KW-0012">Acyltransferase</keyword>
<dbReference type="InterPro" id="IPR013785">
    <property type="entry name" value="Aldolase_TIM"/>
</dbReference>
<dbReference type="SUPFAM" id="SSF51569">
    <property type="entry name" value="Aldolase"/>
    <property type="match status" value="1"/>
</dbReference>
<name>A0ABZ3J9X5_SPOA4</name>
<dbReference type="Pfam" id="PF22617">
    <property type="entry name" value="HCS_D2"/>
    <property type="match status" value="1"/>
</dbReference>